<feature type="signal peptide" evidence="2">
    <location>
        <begin position="1"/>
        <end position="22"/>
    </location>
</feature>
<dbReference type="PROSITE" id="PS51257">
    <property type="entry name" value="PROKAR_LIPOPROTEIN"/>
    <property type="match status" value="1"/>
</dbReference>
<protein>
    <recommendedName>
        <fullName evidence="5">DUF1795 domain-containing protein</fullName>
    </recommendedName>
</protein>
<keyword evidence="2" id="KW-0732">Signal</keyword>
<name>A0ABT3LD11_9CYAN</name>
<feature type="compositionally biased region" description="Polar residues" evidence="1">
    <location>
        <begin position="25"/>
        <end position="55"/>
    </location>
</feature>
<feature type="chain" id="PRO_5045564159" description="DUF1795 domain-containing protein" evidence="2">
    <location>
        <begin position="23"/>
        <end position="251"/>
    </location>
</feature>
<evidence type="ECO:0000313" key="3">
    <source>
        <dbReference type="EMBL" id="MCW6039027.1"/>
    </source>
</evidence>
<evidence type="ECO:0000256" key="1">
    <source>
        <dbReference type="SAM" id="MobiDB-lite"/>
    </source>
</evidence>
<dbReference type="Gene3D" id="3.40.1000.10">
    <property type="entry name" value="Mog1/PsbP, alpha/beta/alpha sandwich"/>
    <property type="match status" value="1"/>
</dbReference>
<evidence type="ECO:0000313" key="4">
    <source>
        <dbReference type="Proteomes" id="UP001526426"/>
    </source>
</evidence>
<dbReference type="RefSeq" id="WP_265266980.1">
    <property type="nucleotide sequence ID" value="NZ_JAIHOM010000242.1"/>
</dbReference>
<organism evidence="3 4">
    <name type="scientific">Spirulina subsalsa FACHB-351</name>
    <dbReference type="NCBI Taxonomy" id="234711"/>
    <lineage>
        <taxon>Bacteria</taxon>
        <taxon>Bacillati</taxon>
        <taxon>Cyanobacteriota</taxon>
        <taxon>Cyanophyceae</taxon>
        <taxon>Spirulinales</taxon>
        <taxon>Spirulinaceae</taxon>
        <taxon>Spirulina</taxon>
    </lineage>
</organism>
<dbReference type="Proteomes" id="UP001526426">
    <property type="component" value="Unassembled WGS sequence"/>
</dbReference>
<dbReference type="EMBL" id="JAIHOM010000242">
    <property type="protein sequence ID" value="MCW6039027.1"/>
    <property type="molecule type" value="Genomic_DNA"/>
</dbReference>
<feature type="compositionally biased region" description="Low complexity" evidence="1">
    <location>
        <begin position="62"/>
        <end position="74"/>
    </location>
</feature>
<reference evidence="3 4" key="1">
    <citation type="submission" date="2021-08" db="EMBL/GenBank/DDBJ databases">
        <title>Draft genome sequence of Spirulina subsalsa with high tolerance to salinity and hype-accumulation of phycocyanin.</title>
        <authorList>
            <person name="Pei H."/>
            <person name="Jiang L."/>
        </authorList>
    </citation>
    <scope>NUCLEOTIDE SEQUENCE [LARGE SCALE GENOMIC DNA]</scope>
    <source>
        <strain evidence="3 4">FACHB-351</strain>
    </source>
</reference>
<feature type="region of interest" description="Disordered" evidence="1">
    <location>
        <begin position="21"/>
        <end position="75"/>
    </location>
</feature>
<comment type="caution">
    <text evidence="3">The sequence shown here is derived from an EMBL/GenBank/DDBJ whole genome shotgun (WGS) entry which is preliminary data.</text>
</comment>
<proteinExistence type="predicted"/>
<accession>A0ABT3LD11</accession>
<evidence type="ECO:0008006" key="5">
    <source>
        <dbReference type="Google" id="ProtNLM"/>
    </source>
</evidence>
<keyword evidence="4" id="KW-1185">Reference proteome</keyword>
<gene>
    <name evidence="3" type="ORF">K4A83_22650</name>
</gene>
<sequence length="251" mass="26701">MLQFVKRSLLSAIVLASLAACGGNTPDTTEATSPGETAQNGAAPSQIESTDTSATLADPDGTTADSTSATEEATQNGWQTIQGNGLALQLPARYQGGNPKTDLNQLEAQLTAINPAYADRLAGIKENPDAIAFLAFDPQSAATSGFLTNVNIATENIPSEIGIETYMEAAKEQLAALYTLEDSQMVDLKNGKKAGRLVGEIDTDSAKIKQLFYMIQEGEQIWIVTYAATSEEFTRLLPEFEQSIQTLELGS</sequence>
<evidence type="ECO:0000256" key="2">
    <source>
        <dbReference type="SAM" id="SignalP"/>
    </source>
</evidence>